<dbReference type="Gene3D" id="3.30.470.20">
    <property type="entry name" value="ATP-grasp fold, B domain"/>
    <property type="match status" value="1"/>
</dbReference>
<dbReference type="RefSeq" id="WP_035579374.1">
    <property type="nucleotide sequence ID" value="NZ_ARYJ01000003.1"/>
</dbReference>
<dbReference type="InterPro" id="IPR025839">
    <property type="entry name" value="RLAN_dom"/>
</dbReference>
<keyword evidence="4" id="KW-1185">Reference proteome</keyword>
<dbReference type="GO" id="GO:0018169">
    <property type="term" value="F:ribosomal S6-glutamic acid ligase activity"/>
    <property type="evidence" value="ECO:0007669"/>
    <property type="project" value="TreeGrafter"/>
</dbReference>
<dbReference type="Gene3D" id="3.30.1490.20">
    <property type="entry name" value="ATP-grasp fold, A domain"/>
    <property type="match status" value="1"/>
</dbReference>
<dbReference type="Pfam" id="PF08443">
    <property type="entry name" value="RimK"/>
    <property type="match status" value="1"/>
</dbReference>
<reference evidence="3 4" key="1">
    <citation type="journal article" date="2014" name="Antonie Van Leeuwenhoek">
        <title>Hyphomonas beringensis sp. nov. and Hyphomonas chukchiensis sp. nov., isolated from surface seawater of the Bering Sea and Chukchi Sea.</title>
        <authorList>
            <person name="Li C."/>
            <person name="Lai Q."/>
            <person name="Li G."/>
            <person name="Dong C."/>
            <person name="Wang J."/>
            <person name="Liao Y."/>
            <person name="Shao Z."/>
        </authorList>
    </citation>
    <scope>NUCLEOTIDE SEQUENCE [LARGE SCALE GENOMIC DNA]</scope>
    <source>
        <strain evidence="3 4">VP2</strain>
    </source>
</reference>
<sequence>MTDWVILVENANDISQAETPHKVLRVADYITRPALFAGRRPYILNLCRSYGYQSEGYYASLLAEARGHRVSPSVQTMVELSAKGLYNHALPDLGERLREARAKGAPEVESLFVAFSKPEIAGYERLAREVSDWFRVPALEVEFDPAAPHGISRVRMVPPQKLKGERRDFFLRAMETYTSGRISEPKTKAPAKWALAVLVDPNEKHTAPSKPASIKRLADVAAKMGVEVEIIDPSDLTSLAEFDALFIRATTQINNYTYKFARRAEQEGMPVIDDTHSMIRCTNKVYLKEILEKAGLPIPQTEILDEKSDLEAVFNKLGSPVVLKTPDGSFGSNMVKARTLEELKEGVKAMFQTTALVIAQEFVPTKFDWRIGVLNGEPLYACQYKMARGHWQIVKHGPDGKTTEGGFKTVAVEDAPPAIVDAAVRSARLIGDGLYGVDLKETDRGVMIIEINDNPSIDHDVEGAVLKDELWRRLISWFSTRLEQRMGRIA</sequence>
<evidence type="ECO:0000313" key="3">
    <source>
        <dbReference type="EMBL" id="KCZ89718.1"/>
    </source>
</evidence>
<evidence type="ECO:0000256" key="1">
    <source>
        <dbReference type="PROSITE-ProRule" id="PRU00409"/>
    </source>
</evidence>
<protein>
    <submittedName>
        <fullName evidence="3">Alpha-L-glutamate ligase</fullName>
    </submittedName>
</protein>
<dbReference type="InterPro" id="IPR013651">
    <property type="entry name" value="ATP-grasp_RimK-type"/>
</dbReference>
<dbReference type="OrthoDB" id="9800957at2"/>
<dbReference type="PANTHER" id="PTHR21621:SF0">
    <property type="entry name" value="BETA-CITRYLGLUTAMATE SYNTHASE B-RELATED"/>
    <property type="match status" value="1"/>
</dbReference>
<evidence type="ECO:0000313" key="4">
    <source>
        <dbReference type="Proteomes" id="UP000024816"/>
    </source>
</evidence>
<dbReference type="InterPro" id="IPR011761">
    <property type="entry name" value="ATP-grasp"/>
</dbReference>
<dbReference type="Proteomes" id="UP000024816">
    <property type="component" value="Unassembled WGS sequence"/>
</dbReference>
<dbReference type="GO" id="GO:0046872">
    <property type="term" value="F:metal ion binding"/>
    <property type="evidence" value="ECO:0007669"/>
    <property type="project" value="InterPro"/>
</dbReference>
<accession>A0A059FGU3</accession>
<comment type="caution">
    <text evidence="3">The sequence shown here is derived from an EMBL/GenBank/DDBJ whole genome shotgun (WGS) entry which is preliminary data.</text>
</comment>
<dbReference type="InterPro" id="IPR013815">
    <property type="entry name" value="ATP_grasp_subdomain_1"/>
</dbReference>
<name>A0A059FGU3_9PROT</name>
<dbReference type="Pfam" id="PF14401">
    <property type="entry name" value="RLAN"/>
    <property type="match status" value="1"/>
</dbReference>
<dbReference type="STRING" id="1280952.HJA_05682"/>
<dbReference type="AlphaFoldDB" id="A0A059FGU3"/>
<evidence type="ECO:0000259" key="2">
    <source>
        <dbReference type="PROSITE" id="PS50975"/>
    </source>
</evidence>
<keyword evidence="3" id="KW-0436">Ligase</keyword>
<dbReference type="PROSITE" id="PS50975">
    <property type="entry name" value="ATP_GRASP"/>
    <property type="match status" value="1"/>
</dbReference>
<dbReference type="GO" id="GO:0009432">
    <property type="term" value="P:SOS response"/>
    <property type="evidence" value="ECO:0007669"/>
    <property type="project" value="TreeGrafter"/>
</dbReference>
<dbReference type="Gene3D" id="3.40.50.20">
    <property type="match status" value="1"/>
</dbReference>
<dbReference type="SUPFAM" id="SSF56059">
    <property type="entry name" value="Glutathione synthetase ATP-binding domain-like"/>
    <property type="match status" value="1"/>
</dbReference>
<dbReference type="EMBL" id="ARYJ01000003">
    <property type="protein sequence ID" value="KCZ89718.1"/>
    <property type="molecule type" value="Genomic_DNA"/>
</dbReference>
<dbReference type="GO" id="GO:0005524">
    <property type="term" value="F:ATP binding"/>
    <property type="evidence" value="ECO:0007669"/>
    <property type="project" value="UniProtKB-UniRule"/>
</dbReference>
<keyword evidence="1" id="KW-0067">ATP-binding</keyword>
<feature type="domain" description="ATP-grasp" evidence="2">
    <location>
        <begin position="288"/>
        <end position="479"/>
    </location>
</feature>
<organism evidence="3 4">
    <name type="scientific">Hyphomonas jannaschiana VP2</name>
    <dbReference type="NCBI Taxonomy" id="1280952"/>
    <lineage>
        <taxon>Bacteria</taxon>
        <taxon>Pseudomonadati</taxon>
        <taxon>Pseudomonadota</taxon>
        <taxon>Alphaproteobacteria</taxon>
        <taxon>Hyphomonadales</taxon>
        <taxon>Hyphomonadaceae</taxon>
        <taxon>Hyphomonas</taxon>
    </lineage>
</organism>
<dbReference type="GO" id="GO:0005737">
    <property type="term" value="C:cytoplasm"/>
    <property type="evidence" value="ECO:0007669"/>
    <property type="project" value="TreeGrafter"/>
</dbReference>
<gene>
    <name evidence="3" type="ORF">HJA_05682</name>
</gene>
<dbReference type="eggNOG" id="COG0189">
    <property type="taxonomic scope" value="Bacteria"/>
</dbReference>
<dbReference type="PANTHER" id="PTHR21621">
    <property type="entry name" value="RIBOSOMAL PROTEIN S6 MODIFICATION PROTEIN"/>
    <property type="match status" value="1"/>
</dbReference>
<dbReference type="PATRIC" id="fig|1280952.3.peg.1129"/>
<keyword evidence="1" id="KW-0547">Nucleotide-binding</keyword>
<proteinExistence type="predicted"/>